<keyword evidence="10" id="KW-0597">Phosphoprotein</keyword>
<dbReference type="GO" id="GO:0005938">
    <property type="term" value="C:cell cortex"/>
    <property type="evidence" value="ECO:0007669"/>
    <property type="project" value="TreeGrafter"/>
</dbReference>
<dbReference type="GO" id="GO:0001965">
    <property type="term" value="F:G-protein alpha-subunit binding"/>
    <property type="evidence" value="ECO:0007669"/>
    <property type="project" value="TreeGrafter"/>
</dbReference>
<dbReference type="GO" id="GO:0005829">
    <property type="term" value="C:cytosol"/>
    <property type="evidence" value="ECO:0007669"/>
    <property type="project" value="UniProtKB-SubCell"/>
</dbReference>
<evidence type="ECO:0000256" key="4">
    <source>
        <dbReference type="ARBA" id="ARBA00004514"/>
    </source>
</evidence>
<dbReference type="GO" id="GO:0005092">
    <property type="term" value="F:GDP-dissociation inhibitor activity"/>
    <property type="evidence" value="ECO:0007669"/>
    <property type="project" value="TreeGrafter"/>
</dbReference>
<dbReference type="SUPFAM" id="SSF48452">
    <property type="entry name" value="TPR-like"/>
    <property type="match status" value="2"/>
</dbReference>
<dbReference type="InterPro" id="IPR019734">
    <property type="entry name" value="TPR_rpt"/>
</dbReference>
<dbReference type="GO" id="GO:0030154">
    <property type="term" value="P:cell differentiation"/>
    <property type="evidence" value="ECO:0007669"/>
    <property type="project" value="UniProtKB-KW"/>
</dbReference>
<feature type="region of interest" description="Disordered" evidence="22">
    <location>
        <begin position="461"/>
        <end position="499"/>
    </location>
</feature>
<evidence type="ECO:0000256" key="11">
    <source>
        <dbReference type="ARBA" id="ARBA00022737"/>
    </source>
</evidence>
<dbReference type="PROSITE" id="PS50005">
    <property type="entry name" value="TPR"/>
    <property type="match status" value="2"/>
</dbReference>
<evidence type="ECO:0000256" key="20">
    <source>
        <dbReference type="ARBA" id="ARBA00082433"/>
    </source>
</evidence>
<comment type="subcellular location">
    <subcellularLocation>
        <location evidence="3">Cell membrane</location>
        <topology evidence="3">Peripheral membrane protein</topology>
        <orientation evidence="3">Cytoplasmic side</orientation>
    </subcellularLocation>
    <subcellularLocation>
        <location evidence="4">Cytoplasm</location>
        <location evidence="4">Cytosol</location>
    </subcellularLocation>
    <subcellularLocation>
        <location evidence="2">Endoplasmic reticulum membrane</location>
        <topology evidence="2">Peripheral membrane protein</topology>
        <orientation evidence="2">Cytoplasmic side</orientation>
    </subcellularLocation>
    <subcellularLocation>
        <location evidence="1">Golgi apparatus membrane</location>
        <topology evidence="1">Peripheral membrane protein</topology>
        <orientation evidence="1">Cytoplasmic side</orientation>
    </subcellularLocation>
</comment>
<comment type="function">
    <text evidence="18">Guanine nucleotide dissociation inhibitor (GDI) which functions as a receptor-independent activator of heterotrimeric G-protein signaling. Keeps G(i/o) alpha subunit in its GDP-bound form thus uncoupling heterotrimeric G-proteins signaling from G protein-coupled receptors. Controls spindle orientation and asymmetric cell fate of cerebral cortical progenitors. May also be involved in macroautophagy in intestinal cells. May play a role in drug addiction.</text>
</comment>
<dbReference type="PROSITE" id="PS50877">
    <property type="entry name" value="GOLOCO"/>
    <property type="match status" value="4"/>
</dbReference>
<dbReference type="PANTHER" id="PTHR45954">
    <property type="entry name" value="LD33695P"/>
    <property type="match status" value="1"/>
</dbReference>
<evidence type="ECO:0000256" key="10">
    <source>
        <dbReference type="ARBA" id="ARBA00022553"/>
    </source>
</evidence>
<dbReference type="GO" id="GO:0005789">
    <property type="term" value="C:endoplasmic reticulum membrane"/>
    <property type="evidence" value="ECO:0007669"/>
    <property type="project" value="UniProtKB-SubCell"/>
</dbReference>
<dbReference type="GeneTree" id="ENSGT00940000154667"/>
<keyword evidence="7" id="KW-1003">Cell membrane</keyword>
<keyword evidence="16" id="KW-0333">Golgi apparatus</keyword>
<evidence type="ECO:0000256" key="9">
    <source>
        <dbReference type="ARBA" id="ARBA00022490"/>
    </source>
</evidence>
<accession>A0A7M4EQ88</accession>
<proteinExistence type="inferred from homology"/>
<keyword evidence="15" id="KW-0524">Neurogenesis</keyword>
<gene>
    <name evidence="23" type="primary">GPSM1</name>
</gene>
<evidence type="ECO:0000256" key="1">
    <source>
        <dbReference type="ARBA" id="ARBA00004255"/>
    </source>
</evidence>
<evidence type="ECO:0000256" key="16">
    <source>
        <dbReference type="ARBA" id="ARBA00023034"/>
    </source>
</evidence>
<dbReference type="GO" id="GO:0000139">
    <property type="term" value="C:Golgi membrane"/>
    <property type="evidence" value="ECO:0007669"/>
    <property type="project" value="UniProtKB-SubCell"/>
</dbReference>
<evidence type="ECO:0000256" key="8">
    <source>
        <dbReference type="ARBA" id="ARBA00022481"/>
    </source>
</evidence>
<evidence type="ECO:0000256" key="13">
    <source>
        <dbReference type="ARBA" id="ARBA00022803"/>
    </source>
</evidence>
<dbReference type="GO" id="GO:0005886">
    <property type="term" value="C:plasma membrane"/>
    <property type="evidence" value="ECO:0007669"/>
    <property type="project" value="UniProtKB-SubCell"/>
</dbReference>
<dbReference type="SMART" id="SM00028">
    <property type="entry name" value="TPR"/>
    <property type="match status" value="7"/>
</dbReference>
<dbReference type="Pfam" id="PF13424">
    <property type="entry name" value="TPR_12"/>
    <property type="match status" value="3"/>
</dbReference>
<organism evidence="23 24">
    <name type="scientific">Crocodylus porosus</name>
    <name type="common">Saltwater crocodile</name>
    <name type="synonym">Estuarine crocodile</name>
    <dbReference type="NCBI Taxonomy" id="8502"/>
    <lineage>
        <taxon>Eukaryota</taxon>
        <taxon>Metazoa</taxon>
        <taxon>Chordata</taxon>
        <taxon>Craniata</taxon>
        <taxon>Vertebrata</taxon>
        <taxon>Euteleostomi</taxon>
        <taxon>Archelosauria</taxon>
        <taxon>Archosauria</taxon>
        <taxon>Crocodylia</taxon>
        <taxon>Longirostres</taxon>
        <taxon>Crocodylidae</taxon>
        <taxon>Crocodylus</taxon>
    </lineage>
</organism>
<dbReference type="OMA" id="HANIANC"/>
<dbReference type="InterPro" id="IPR003109">
    <property type="entry name" value="GoLoco_motif"/>
</dbReference>
<evidence type="ECO:0000256" key="18">
    <source>
        <dbReference type="ARBA" id="ARBA00059906"/>
    </source>
</evidence>
<reference evidence="23" key="1">
    <citation type="submission" date="2025-08" db="UniProtKB">
        <authorList>
            <consortium name="Ensembl"/>
        </authorList>
    </citation>
    <scope>IDENTIFICATION</scope>
</reference>
<dbReference type="SMART" id="SM00390">
    <property type="entry name" value="GoLoco"/>
    <property type="match status" value="4"/>
</dbReference>
<keyword evidence="8" id="KW-0488">Methylation</keyword>
<evidence type="ECO:0000256" key="2">
    <source>
        <dbReference type="ARBA" id="ARBA00004397"/>
    </source>
</evidence>
<evidence type="ECO:0000256" key="21">
    <source>
        <dbReference type="PROSITE-ProRule" id="PRU00339"/>
    </source>
</evidence>
<evidence type="ECO:0000256" key="17">
    <source>
        <dbReference type="ARBA" id="ARBA00023136"/>
    </source>
</evidence>
<keyword evidence="11" id="KW-0677">Repeat</keyword>
<keyword evidence="12" id="KW-0221">Differentiation</keyword>
<dbReference type="Proteomes" id="UP000594220">
    <property type="component" value="Unplaced"/>
</dbReference>
<dbReference type="InterPro" id="IPR011990">
    <property type="entry name" value="TPR-like_helical_dom_sf"/>
</dbReference>
<comment type="similarity">
    <text evidence="5">Belongs to the GPSM family.</text>
</comment>
<dbReference type="Pfam" id="PF13374">
    <property type="entry name" value="TPR_10"/>
    <property type="match status" value="1"/>
</dbReference>
<feature type="repeat" description="TPR" evidence="21">
    <location>
        <begin position="80"/>
        <end position="113"/>
    </location>
</feature>
<keyword evidence="14" id="KW-0256">Endoplasmic reticulum</keyword>
<dbReference type="AlphaFoldDB" id="A0A7M4EQ88"/>
<dbReference type="GO" id="GO:0000132">
    <property type="term" value="P:establishment of mitotic spindle orientation"/>
    <property type="evidence" value="ECO:0007669"/>
    <property type="project" value="TreeGrafter"/>
</dbReference>
<dbReference type="FunFam" id="1.25.40.10:FF:000145">
    <property type="entry name" value="G-protein-signaling modulator 1 isoform X2"/>
    <property type="match status" value="1"/>
</dbReference>
<feature type="repeat" description="TPR" evidence="21">
    <location>
        <begin position="260"/>
        <end position="293"/>
    </location>
</feature>
<sequence>MIWLRRGWLLRRTKFLWKWCRSCVLPASPAQRPRRLRMEASCLELALEGERLCKAGDFKAGAAFFEAAVQVGTEDLKTLSAIYSQLGNAYFYLKEYSKALEYHKHDLTLARTIGDRIGEAKASGNLGNTLKILGQFDEAIVCCQRHLDISQEQGDKVGEARALYNIGNVYHAKGKQLSWSGAQDPGYLPEEVKETLQKASEYYERNLSLVKELGDRAAQGRAYGNLGNTQYLLGNFSEAIAFHKERLAIAKEFGDKAAERRAYSNLGNAHIFLSRFDISAEYYKKTLQLSRQLKDQAVEAQACYSLGNTYTLLQEYERAIEYHLKHLLIAQELGDRVGEGRACWSLGNAYISLGNHEQALHFAQKHLAISQEIGDWNGELTARMNMAQLKAALGMVLGDEDGDCSRHYTGYEAQGARPKRIQRSSMDSLDLLKFPSEKEQNGDSHHMGDLKLAGKDFLPLPVRSKRYRENQPGLERKSQESSTSALDTRDVRVHVSQSKIPRTPSDEDCFFDLLSKFQSNRMDDQRCPLEESQTEAAEAAATPVPALEERISQSSLMASPQTEEFFDLIASSQSRRLDDQRASVGNLPGLRITHNNLGHLRVEGDAQEPGDDFFNMLMKCQSSRIDDQRCAPPDAIPRGPTMPDEDFFSLIQRVQAKRMDEQRVDLATAQEETLKLEVMVGDNS</sequence>
<protein>
    <recommendedName>
        <fullName evidence="19">G-protein-signaling modulator 1</fullName>
    </recommendedName>
    <alternativeName>
        <fullName evidence="20">Activator of G-protein signaling 3</fullName>
    </alternativeName>
</protein>
<evidence type="ECO:0000313" key="24">
    <source>
        <dbReference type="Proteomes" id="UP000594220"/>
    </source>
</evidence>
<reference evidence="23" key="2">
    <citation type="submission" date="2025-09" db="UniProtKB">
        <authorList>
            <consortium name="Ensembl"/>
        </authorList>
    </citation>
    <scope>IDENTIFICATION</scope>
</reference>
<dbReference type="Ensembl" id="ENSCPRT00005015513.1">
    <property type="protein sequence ID" value="ENSCPRP00005013198.1"/>
    <property type="gene ID" value="ENSCPRG00005009340.1"/>
</dbReference>
<evidence type="ECO:0000256" key="15">
    <source>
        <dbReference type="ARBA" id="ARBA00022902"/>
    </source>
</evidence>
<keyword evidence="13 21" id="KW-0802">TPR repeat</keyword>
<dbReference type="FunFam" id="1.25.40.10:FF:000043">
    <property type="entry name" value="G-protein-signaling modulator 2 isoform X1"/>
    <property type="match status" value="1"/>
</dbReference>
<evidence type="ECO:0000256" key="12">
    <source>
        <dbReference type="ARBA" id="ARBA00022782"/>
    </source>
</evidence>
<evidence type="ECO:0000256" key="22">
    <source>
        <dbReference type="SAM" id="MobiDB-lite"/>
    </source>
</evidence>
<evidence type="ECO:0000256" key="14">
    <source>
        <dbReference type="ARBA" id="ARBA00022824"/>
    </source>
</evidence>
<keyword evidence="6" id="KW-0217">Developmental protein</keyword>
<evidence type="ECO:0000313" key="23">
    <source>
        <dbReference type="Ensembl" id="ENSCPRP00005013198.1"/>
    </source>
</evidence>
<evidence type="ECO:0000256" key="7">
    <source>
        <dbReference type="ARBA" id="ARBA00022475"/>
    </source>
</evidence>
<keyword evidence="9" id="KW-0963">Cytoplasm</keyword>
<dbReference type="GO" id="GO:0005654">
    <property type="term" value="C:nucleoplasm"/>
    <property type="evidence" value="ECO:0007669"/>
    <property type="project" value="Ensembl"/>
</dbReference>
<evidence type="ECO:0000256" key="19">
    <source>
        <dbReference type="ARBA" id="ARBA00067739"/>
    </source>
</evidence>
<dbReference type="InterPro" id="IPR052386">
    <property type="entry name" value="GPSM"/>
</dbReference>
<dbReference type="GO" id="GO:0007399">
    <property type="term" value="P:nervous system development"/>
    <property type="evidence" value="ECO:0007669"/>
    <property type="project" value="UniProtKB-KW"/>
</dbReference>
<dbReference type="PANTHER" id="PTHR45954:SF2">
    <property type="entry name" value="G-PROTEIN-SIGNALING MODULATOR 1"/>
    <property type="match status" value="1"/>
</dbReference>
<keyword evidence="24" id="KW-1185">Reference proteome</keyword>
<evidence type="ECO:0000256" key="6">
    <source>
        <dbReference type="ARBA" id="ARBA00022473"/>
    </source>
</evidence>
<evidence type="ECO:0000256" key="5">
    <source>
        <dbReference type="ARBA" id="ARBA00006600"/>
    </source>
</evidence>
<dbReference type="Pfam" id="PF02188">
    <property type="entry name" value="GoLoco"/>
    <property type="match status" value="4"/>
</dbReference>
<keyword evidence="17" id="KW-0472">Membrane</keyword>
<evidence type="ECO:0000256" key="3">
    <source>
        <dbReference type="ARBA" id="ARBA00004413"/>
    </source>
</evidence>
<dbReference type="Gene3D" id="1.25.40.10">
    <property type="entry name" value="Tetratricopeptide repeat domain"/>
    <property type="match status" value="3"/>
</dbReference>
<dbReference type="Pfam" id="PF13181">
    <property type="entry name" value="TPR_8"/>
    <property type="match status" value="1"/>
</dbReference>
<name>A0A7M4EQ88_CROPO</name>